<dbReference type="RefSeq" id="WP_062398112.1">
    <property type="nucleotide sequence ID" value="NZ_BAAAOD010000020.1"/>
</dbReference>
<evidence type="ECO:0000313" key="2">
    <source>
        <dbReference type="EMBL" id="MEK6462515.1"/>
    </source>
</evidence>
<dbReference type="EMBL" id="JBBPIX010000001">
    <property type="protein sequence ID" value="MEK6462515.1"/>
    <property type="molecule type" value="Genomic_DNA"/>
</dbReference>
<comment type="caution">
    <text evidence="2">The sequence shown here is derived from an EMBL/GenBank/DDBJ whole genome shotgun (WGS) entry which is preliminary data.</text>
</comment>
<dbReference type="SUPFAM" id="SSF54593">
    <property type="entry name" value="Glyoxalase/Bleomycin resistance protein/Dihydroxybiphenyl dioxygenase"/>
    <property type="match status" value="1"/>
</dbReference>
<dbReference type="InterPro" id="IPR004360">
    <property type="entry name" value="Glyas_Fos-R_dOase_dom"/>
</dbReference>
<dbReference type="Proteomes" id="UP001367513">
    <property type="component" value="Unassembled WGS sequence"/>
</dbReference>
<gene>
    <name evidence="2" type="ORF">WG925_02070</name>
</gene>
<sequence>MYARLHHMQLAMPRGREDDARHFFADVLGMTEIPKPSVLAARGGAWFRSGGVELHLGVEDDFRPARKGHPGIQVEDLDDVVRRLAEAGQETTWDADFPGFRRIYAADPFGNRLEFLEPDEN</sequence>
<dbReference type="InterPro" id="IPR029068">
    <property type="entry name" value="Glyas_Bleomycin-R_OHBP_Dase"/>
</dbReference>
<accession>A0ABU9A818</accession>
<dbReference type="InterPro" id="IPR037523">
    <property type="entry name" value="VOC_core"/>
</dbReference>
<reference evidence="2 3" key="1">
    <citation type="submission" date="2024-03" db="EMBL/GenBank/DDBJ databases">
        <title>Draft genome sequence of Pseudonocardia carboxydivorans JCM 14827.</title>
        <authorList>
            <person name="Duangmal K."/>
        </authorList>
    </citation>
    <scope>NUCLEOTIDE SEQUENCE [LARGE SCALE GENOMIC DNA]</scope>
    <source>
        <strain evidence="2 3">JCM 14827</strain>
    </source>
</reference>
<evidence type="ECO:0000259" key="1">
    <source>
        <dbReference type="PROSITE" id="PS51819"/>
    </source>
</evidence>
<protein>
    <submittedName>
        <fullName evidence="2">VOC family protein</fullName>
    </submittedName>
</protein>
<keyword evidence="3" id="KW-1185">Reference proteome</keyword>
<dbReference type="PANTHER" id="PTHR39175:SF1">
    <property type="entry name" value="FAMILY PROTEIN, PUTATIVE (AFU_ORTHOLOGUE AFUA_3G15060)-RELATED"/>
    <property type="match status" value="1"/>
</dbReference>
<organism evidence="2 3">
    <name type="scientific">Pseudonocardia alni subsp. carboxydivorans</name>
    <dbReference type="NCBI Taxonomy" id="415010"/>
    <lineage>
        <taxon>Bacteria</taxon>
        <taxon>Bacillati</taxon>
        <taxon>Actinomycetota</taxon>
        <taxon>Actinomycetes</taxon>
        <taxon>Pseudonocardiales</taxon>
        <taxon>Pseudonocardiaceae</taxon>
        <taxon>Pseudonocardia</taxon>
    </lineage>
</organism>
<evidence type="ECO:0000313" key="3">
    <source>
        <dbReference type="Proteomes" id="UP001367513"/>
    </source>
</evidence>
<dbReference type="Pfam" id="PF00903">
    <property type="entry name" value="Glyoxalase"/>
    <property type="match status" value="1"/>
</dbReference>
<proteinExistence type="predicted"/>
<dbReference type="PANTHER" id="PTHR39175">
    <property type="entry name" value="FAMILY PROTEIN, PUTATIVE (AFU_ORTHOLOGUE AFUA_3G15060)-RELATED"/>
    <property type="match status" value="1"/>
</dbReference>
<name>A0ABU9A818_PSEA5</name>
<feature type="domain" description="VOC" evidence="1">
    <location>
        <begin position="4"/>
        <end position="118"/>
    </location>
</feature>
<dbReference type="PROSITE" id="PS51819">
    <property type="entry name" value="VOC"/>
    <property type="match status" value="1"/>
</dbReference>
<dbReference type="Gene3D" id="3.10.180.10">
    <property type="entry name" value="2,3-Dihydroxybiphenyl 1,2-Dioxygenase, domain 1"/>
    <property type="match status" value="1"/>
</dbReference>